<feature type="region of interest" description="Disordered" evidence="1">
    <location>
        <begin position="14"/>
        <end position="52"/>
    </location>
</feature>
<proteinExistence type="predicted"/>
<evidence type="ECO:0000313" key="3">
    <source>
        <dbReference type="Proteomes" id="UP000717328"/>
    </source>
</evidence>
<reference evidence="2" key="1">
    <citation type="submission" date="2021-02" db="EMBL/GenBank/DDBJ databases">
        <authorList>
            <person name="Nieuwenhuis M."/>
            <person name="Van De Peppel L.J.J."/>
        </authorList>
    </citation>
    <scope>NUCLEOTIDE SEQUENCE</scope>
    <source>
        <strain evidence="2">D49</strain>
    </source>
</reference>
<reference evidence="2" key="2">
    <citation type="submission" date="2021-10" db="EMBL/GenBank/DDBJ databases">
        <title>Phylogenomics reveals ancestral predisposition of the termite-cultivated fungus Termitomyces towards a domesticated lifestyle.</title>
        <authorList>
            <person name="Auxier B."/>
            <person name="Grum-Grzhimaylo A."/>
            <person name="Cardenas M.E."/>
            <person name="Lodge J.D."/>
            <person name="Laessoe T."/>
            <person name="Pedersen O."/>
            <person name="Smith M.E."/>
            <person name="Kuyper T.W."/>
            <person name="Franco-Molano E.A."/>
            <person name="Baroni T.J."/>
            <person name="Aanen D.K."/>
        </authorList>
    </citation>
    <scope>NUCLEOTIDE SEQUENCE</scope>
    <source>
        <strain evidence="2">D49</strain>
    </source>
</reference>
<feature type="region of interest" description="Disordered" evidence="1">
    <location>
        <begin position="102"/>
        <end position="218"/>
    </location>
</feature>
<accession>A0A9P7KJ54</accession>
<dbReference type="EMBL" id="JABCKI010000458">
    <property type="protein sequence ID" value="KAG5650415.1"/>
    <property type="molecule type" value="Genomic_DNA"/>
</dbReference>
<dbReference type="OrthoDB" id="3270471at2759"/>
<protein>
    <submittedName>
        <fullName evidence="2">Uncharacterized protein</fullName>
    </submittedName>
</protein>
<dbReference type="Proteomes" id="UP000717328">
    <property type="component" value="Unassembled WGS sequence"/>
</dbReference>
<name>A0A9P7KJ54_9AGAR</name>
<evidence type="ECO:0000256" key="1">
    <source>
        <dbReference type="SAM" id="MobiDB-lite"/>
    </source>
</evidence>
<keyword evidence="3" id="KW-1185">Reference proteome</keyword>
<comment type="caution">
    <text evidence="2">The sequence shown here is derived from an EMBL/GenBank/DDBJ whole genome shotgun (WGS) entry which is preliminary data.</text>
</comment>
<evidence type="ECO:0000313" key="2">
    <source>
        <dbReference type="EMBL" id="KAG5650415.1"/>
    </source>
</evidence>
<gene>
    <name evidence="2" type="ORF">H0H81_012338</name>
</gene>
<feature type="compositionally biased region" description="Polar residues" evidence="1">
    <location>
        <begin position="24"/>
        <end position="41"/>
    </location>
</feature>
<feature type="compositionally biased region" description="Low complexity" evidence="1">
    <location>
        <begin position="390"/>
        <end position="399"/>
    </location>
</feature>
<feature type="compositionally biased region" description="Polar residues" evidence="1">
    <location>
        <begin position="102"/>
        <end position="112"/>
    </location>
</feature>
<dbReference type="AlphaFoldDB" id="A0A9P7KJ54"/>
<sequence length="430" mass="48201">MASSHDTYLREGYGSMYRPPISQCAPSGQSYYSRSPAQSYQPVRHHEQHPQHLHYDSQHLQNTQHNLQTYQQPPNTVPSHTNIQTRQPSMLSRLVFGSIIPNDTNPNITTPAHHSVNEELPTEDHNGVPQQVEKPAPVPKSRPSSTTPSSHTSEKENETAPRKRKGTGSRSGTNNRRTGGGSDDEIAKLGVKERQAAELKLPERSKKPGSEGVTDSMTREDKLTVVRWITTEEKWKDWKLKQHGYWITLSNDILKPAGRIIPAQIKNYFLGQVWEKYEAVRERDEHTGGGDGDADRATVEVQADTDSEVYIYIDQEGSKTKAQAGFESEVSEDVLDKFKASEEYKLIDAVAGKHASVIRERDFNSQAPLSDDEDEDRLSPKKRRIKRTSSSESDSFENSLRTTKYLEAAADAIARKAQSAAPKDRSRSAA</sequence>
<feature type="compositionally biased region" description="Low complexity" evidence="1">
    <location>
        <begin position="139"/>
        <end position="151"/>
    </location>
</feature>
<feature type="region of interest" description="Disordered" evidence="1">
    <location>
        <begin position="358"/>
        <end position="400"/>
    </location>
</feature>
<feature type="compositionally biased region" description="Basic and acidic residues" evidence="1">
    <location>
        <begin position="152"/>
        <end position="161"/>
    </location>
</feature>
<feature type="compositionally biased region" description="Low complexity" evidence="1">
    <location>
        <begin position="168"/>
        <end position="177"/>
    </location>
</feature>
<feature type="compositionally biased region" description="Basic and acidic residues" evidence="1">
    <location>
        <begin position="185"/>
        <end position="209"/>
    </location>
</feature>
<organism evidence="2 3">
    <name type="scientific">Sphagnurus paluster</name>
    <dbReference type="NCBI Taxonomy" id="117069"/>
    <lineage>
        <taxon>Eukaryota</taxon>
        <taxon>Fungi</taxon>
        <taxon>Dikarya</taxon>
        <taxon>Basidiomycota</taxon>
        <taxon>Agaricomycotina</taxon>
        <taxon>Agaricomycetes</taxon>
        <taxon>Agaricomycetidae</taxon>
        <taxon>Agaricales</taxon>
        <taxon>Tricholomatineae</taxon>
        <taxon>Lyophyllaceae</taxon>
        <taxon>Sphagnurus</taxon>
    </lineage>
</organism>